<evidence type="ECO:0000313" key="8">
    <source>
        <dbReference type="EMBL" id="PKI39142.1"/>
    </source>
</evidence>
<evidence type="ECO:0000256" key="1">
    <source>
        <dbReference type="ARBA" id="ARBA00004613"/>
    </source>
</evidence>
<evidence type="ECO:0000256" key="5">
    <source>
        <dbReference type="ARBA" id="ARBA00022729"/>
    </source>
</evidence>
<evidence type="ECO:0000313" key="9">
    <source>
        <dbReference type="Proteomes" id="UP000233551"/>
    </source>
</evidence>
<dbReference type="GO" id="GO:0040008">
    <property type="term" value="P:regulation of growth"/>
    <property type="evidence" value="ECO:0007669"/>
    <property type="project" value="UniProtKB-ARBA"/>
</dbReference>
<evidence type="ECO:0000256" key="2">
    <source>
        <dbReference type="ARBA" id="ARBA00009178"/>
    </source>
</evidence>
<evidence type="ECO:0000256" key="3">
    <source>
        <dbReference type="ARBA" id="ARBA00022525"/>
    </source>
</evidence>
<evidence type="ECO:0000256" key="7">
    <source>
        <dbReference type="SAM" id="SignalP"/>
    </source>
</evidence>
<gene>
    <name evidence="8" type="ORF">CRG98_040461</name>
</gene>
<accession>A0A2I0I593</accession>
<keyword evidence="9" id="KW-1185">Reference proteome</keyword>
<dbReference type="AlphaFoldDB" id="A0A2I0I593"/>
<keyword evidence="6" id="KW-1015">Disulfide bond</keyword>
<dbReference type="EMBL" id="PGOL01003883">
    <property type="protein sequence ID" value="PKI39142.1"/>
    <property type="molecule type" value="Genomic_DNA"/>
</dbReference>
<evidence type="ECO:0000256" key="4">
    <source>
        <dbReference type="ARBA" id="ARBA00022702"/>
    </source>
</evidence>
<feature type="signal peptide" evidence="7">
    <location>
        <begin position="1"/>
        <end position="30"/>
    </location>
</feature>
<dbReference type="Proteomes" id="UP000233551">
    <property type="component" value="Unassembled WGS sequence"/>
</dbReference>
<evidence type="ECO:0008006" key="10">
    <source>
        <dbReference type="Google" id="ProtNLM"/>
    </source>
</evidence>
<dbReference type="Pfam" id="PF05498">
    <property type="entry name" value="RALF"/>
    <property type="match status" value="1"/>
</dbReference>
<reference evidence="8 9" key="1">
    <citation type="submission" date="2017-11" db="EMBL/GenBank/DDBJ databases">
        <title>De-novo sequencing of pomegranate (Punica granatum L.) genome.</title>
        <authorList>
            <person name="Akparov Z."/>
            <person name="Amiraslanov A."/>
            <person name="Hajiyeva S."/>
            <person name="Abbasov M."/>
            <person name="Kaur K."/>
            <person name="Hamwieh A."/>
            <person name="Solovyev V."/>
            <person name="Salamov A."/>
            <person name="Braich B."/>
            <person name="Kosarev P."/>
            <person name="Mahmoud A."/>
            <person name="Hajiyev E."/>
            <person name="Babayeva S."/>
            <person name="Izzatullayeva V."/>
            <person name="Mammadov A."/>
            <person name="Mammadov A."/>
            <person name="Sharifova S."/>
            <person name="Ojaghi J."/>
            <person name="Eynullazada K."/>
            <person name="Bayramov B."/>
            <person name="Abdulazimova A."/>
            <person name="Shahmuradov I."/>
        </authorList>
    </citation>
    <scope>NUCLEOTIDE SEQUENCE [LARGE SCALE GENOMIC DNA]</scope>
    <source>
        <strain evidence="9">cv. AG2017</strain>
        <tissue evidence="8">Leaf</tissue>
    </source>
</reference>
<dbReference type="GO" id="GO:0005179">
    <property type="term" value="F:hormone activity"/>
    <property type="evidence" value="ECO:0007669"/>
    <property type="project" value="UniProtKB-KW"/>
</dbReference>
<organism evidence="8 9">
    <name type="scientific">Punica granatum</name>
    <name type="common">Pomegranate</name>
    <dbReference type="NCBI Taxonomy" id="22663"/>
    <lineage>
        <taxon>Eukaryota</taxon>
        <taxon>Viridiplantae</taxon>
        <taxon>Streptophyta</taxon>
        <taxon>Embryophyta</taxon>
        <taxon>Tracheophyta</taxon>
        <taxon>Spermatophyta</taxon>
        <taxon>Magnoliopsida</taxon>
        <taxon>eudicotyledons</taxon>
        <taxon>Gunneridae</taxon>
        <taxon>Pentapetalae</taxon>
        <taxon>rosids</taxon>
        <taxon>malvids</taxon>
        <taxon>Myrtales</taxon>
        <taxon>Lythraceae</taxon>
        <taxon>Punica</taxon>
    </lineage>
</organism>
<keyword evidence="4" id="KW-0372">Hormone</keyword>
<proteinExistence type="inferred from homology"/>
<name>A0A2I0I593_PUNGR</name>
<keyword evidence="3" id="KW-0964">Secreted</keyword>
<feature type="chain" id="PRO_5014180695" description="Protein RALF-like 25" evidence="7">
    <location>
        <begin position="31"/>
        <end position="78"/>
    </location>
</feature>
<dbReference type="InterPro" id="IPR008801">
    <property type="entry name" value="RALF"/>
</dbReference>
<evidence type="ECO:0000256" key="6">
    <source>
        <dbReference type="ARBA" id="ARBA00023157"/>
    </source>
</evidence>
<keyword evidence="5 7" id="KW-0732">Signal</keyword>
<sequence>MAMVKLPIGSCLCIFFFVLLSAAALQQAAAGRYINEGVLNPCKWPGGPHKGCHPNPQAPPVRANPHTRGCSKILRCRH</sequence>
<comment type="caution">
    <text evidence="8">The sequence shown here is derived from an EMBL/GenBank/DDBJ whole genome shotgun (WGS) entry which is preliminary data.</text>
</comment>
<comment type="subcellular location">
    <subcellularLocation>
        <location evidence="1">Secreted</location>
    </subcellularLocation>
</comment>
<protein>
    <recommendedName>
        <fullName evidence="10">Protein RALF-like 25</fullName>
    </recommendedName>
</protein>
<dbReference type="GO" id="GO:0005576">
    <property type="term" value="C:extracellular region"/>
    <property type="evidence" value="ECO:0007669"/>
    <property type="project" value="UniProtKB-SubCell"/>
</dbReference>
<comment type="similarity">
    <text evidence="2">Belongs to the plant rapid alkalinization factor (RALF) family.</text>
</comment>